<gene>
    <name evidence="3" type="ORF">BQ8482_420050</name>
</gene>
<dbReference type="Proteomes" id="UP000245698">
    <property type="component" value="Unassembled WGS sequence"/>
</dbReference>
<keyword evidence="2" id="KW-0812">Transmembrane</keyword>
<organism evidence="3 4">
    <name type="scientific">Mesorhizobium delmotii</name>
    <dbReference type="NCBI Taxonomy" id="1631247"/>
    <lineage>
        <taxon>Bacteria</taxon>
        <taxon>Pseudomonadati</taxon>
        <taxon>Pseudomonadota</taxon>
        <taxon>Alphaproteobacteria</taxon>
        <taxon>Hyphomicrobiales</taxon>
        <taxon>Phyllobacteriaceae</taxon>
        <taxon>Mesorhizobium</taxon>
    </lineage>
</organism>
<protein>
    <submittedName>
        <fullName evidence="3">Uncharacterized protein</fullName>
    </submittedName>
</protein>
<keyword evidence="4" id="KW-1185">Reference proteome</keyword>
<reference evidence="4" key="1">
    <citation type="submission" date="2016-12" db="EMBL/GenBank/DDBJ databases">
        <authorList>
            <person name="Brunel B."/>
        </authorList>
    </citation>
    <scope>NUCLEOTIDE SEQUENCE [LARGE SCALE GENOMIC DNA]</scope>
</reference>
<feature type="region of interest" description="Disordered" evidence="1">
    <location>
        <begin position="24"/>
        <end position="195"/>
    </location>
</feature>
<sequence>MRQRRHHHRQPAEYGHRRAVGDILSGLLGSPGAGRAVRPHRRHRHSTDRLSRRIRAQGRAQPRGLSRPHAAGTGGQGRGRLHRTGDSLLCRRSGCQGGAHRRRHSSRDPRNQAGAHLPRDRRAAAVHVRRPVHRRRRRREDAAQPRHRRLGKKPRAGRRLAAVRLHRSAVQHHEQRSGRAGAAAVHTRPGRPRARLAGRRHELDAGRQFHAARSVANLIVAEYARVSGTPLSFAAFFKVGLPLTLVTLLAGTAWLALGF</sequence>
<evidence type="ECO:0000256" key="1">
    <source>
        <dbReference type="SAM" id="MobiDB-lite"/>
    </source>
</evidence>
<evidence type="ECO:0000256" key="2">
    <source>
        <dbReference type="SAM" id="Phobius"/>
    </source>
</evidence>
<keyword evidence="2" id="KW-1133">Transmembrane helix</keyword>
<dbReference type="EMBL" id="FUIG01000051">
    <property type="protein sequence ID" value="SJM34400.1"/>
    <property type="molecule type" value="Genomic_DNA"/>
</dbReference>
<name>A0A2P9ATA0_9HYPH</name>
<evidence type="ECO:0000313" key="3">
    <source>
        <dbReference type="EMBL" id="SJM34400.1"/>
    </source>
</evidence>
<feature type="compositionally biased region" description="Basic residues" evidence="1">
    <location>
        <begin position="37"/>
        <end position="56"/>
    </location>
</feature>
<feature type="compositionally biased region" description="Basic residues" evidence="1">
    <location>
        <begin position="145"/>
        <end position="158"/>
    </location>
</feature>
<feature type="transmembrane region" description="Helical" evidence="2">
    <location>
        <begin position="235"/>
        <end position="257"/>
    </location>
</feature>
<evidence type="ECO:0000313" key="4">
    <source>
        <dbReference type="Proteomes" id="UP000245698"/>
    </source>
</evidence>
<feature type="compositionally biased region" description="Basic residues" evidence="1">
    <location>
        <begin position="127"/>
        <end position="138"/>
    </location>
</feature>
<keyword evidence="2" id="KW-0472">Membrane</keyword>
<dbReference type="AlphaFoldDB" id="A0A2P9ATA0"/>
<proteinExistence type="predicted"/>
<accession>A0A2P9ATA0</accession>